<organism evidence="1">
    <name type="scientific">marine sediment metagenome</name>
    <dbReference type="NCBI Taxonomy" id="412755"/>
    <lineage>
        <taxon>unclassified sequences</taxon>
        <taxon>metagenomes</taxon>
        <taxon>ecological metagenomes</taxon>
    </lineage>
</organism>
<sequence length="60" mass="6544">IIGLLLVSGCQSQTQRNCENSGGNWNELPSGDCCCPSQCVSMTYEEMAQNLPLCECCLRL</sequence>
<dbReference type="EMBL" id="BARS01057227">
    <property type="protein sequence ID" value="GAG49633.1"/>
    <property type="molecule type" value="Genomic_DNA"/>
</dbReference>
<name>X0YMA9_9ZZZZ</name>
<reference evidence="1" key="1">
    <citation type="journal article" date="2014" name="Front. Microbiol.">
        <title>High frequency of phylogenetically diverse reductive dehalogenase-homologous genes in deep subseafloor sedimentary metagenomes.</title>
        <authorList>
            <person name="Kawai M."/>
            <person name="Futagami T."/>
            <person name="Toyoda A."/>
            <person name="Takaki Y."/>
            <person name="Nishi S."/>
            <person name="Hori S."/>
            <person name="Arai W."/>
            <person name="Tsubouchi T."/>
            <person name="Morono Y."/>
            <person name="Uchiyama I."/>
            <person name="Ito T."/>
            <person name="Fujiyama A."/>
            <person name="Inagaki F."/>
            <person name="Takami H."/>
        </authorList>
    </citation>
    <scope>NUCLEOTIDE SEQUENCE</scope>
    <source>
        <strain evidence="1">Expedition CK06-06</strain>
    </source>
</reference>
<dbReference type="AlphaFoldDB" id="X0YMA9"/>
<proteinExistence type="predicted"/>
<comment type="caution">
    <text evidence="1">The sequence shown here is derived from an EMBL/GenBank/DDBJ whole genome shotgun (WGS) entry which is preliminary data.</text>
</comment>
<accession>X0YMA9</accession>
<gene>
    <name evidence="1" type="ORF">S01H1_83988</name>
</gene>
<evidence type="ECO:0000313" key="1">
    <source>
        <dbReference type="EMBL" id="GAG49633.1"/>
    </source>
</evidence>
<feature type="non-terminal residue" evidence="1">
    <location>
        <position position="1"/>
    </location>
</feature>
<protein>
    <submittedName>
        <fullName evidence="1">Uncharacterized protein</fullName>
    </submittedName>
</protein>